<gene>
    <name evidence="2" type="ORF">GCM10008906_01440</name>
</gene>
<protein>
    <submittedName>
        <fullName evidence="2">Uncharacterized protein</fullName>
    </submittedName>
</protein>
<sequence>MNIFISLFFMMCIILFIYMCLKNRIILDLNKKCFNLYELKKATKQKLIEDGHNCEIIDNEFLMINGEKYILSKMIEKSYFPIEQVILVKSK</sequence>
<keyword evidence="3" id="KW-1185">Reference proteome</keyword>
<dbReference type="RefSeq" id="WP_343757818.1">
    <property type="nucleotide sequence ID" value="NZ_BAAACG010000001.1"/>
</dbReference>
<keyword evidence="1" id="KW-1133">Transmembrane helix</keyword>
<keyword evidence="1" id="KW-0472">Membrane</keyword>
<dbReference type="Proteomes" id="UP001501510">
    <property type="component" value="Unassembled WGS sequence"/>
</dbReference>
<feature type="transmembrane region" description="Helical" evidence="1">
    <location>
        <begin position="6"/>
        <end position="21"/>
    </location>
</feature>
<comment type="caution">
    <text evidence="2">The sequence shown here is derived from an EMBL/GenBank/DDBJ whole genome shotgun (WGS) entry which is preliminary data.</text>
</comment>
<dbReference type="EMBL" id="BAAACG010000001">
    <property type="protein sequence ID" value="GAA0732150.1"/>
    <property type="molecule type" value="Genomic_DNA"/>
</dbReference>
<accession>A0ABN1J8J8</accession>
<evidence type="ECO:0000313" key="3">
    <source>
        <dbReference type="Proteomes" id="UP001501510"/>
    </source>
</evidence>
<name>A0ABN1J8J8_9CLOT</name>
<proteinExistence type="predicted"/>
<keyword evidence="1" id="KW-0812">Transmembrane</keyword>
<reference evidence="2 3" key="1">
    <citation type="journal article" date="2019" name="Int. J. Syst. Evol. Microbiol.">
        <title>The Global Catalogue of Microorganisms (GCM) 10K type strain sequencing project: providing services to taxonomists for standard genome sequencing and annotation.</title>
        <authorList>
            <consortium name="The Broad Institute Genomics Platform"/>
            <consortium name="The Broad Institute Genome Sequencing Center for Infectious Disease"/>
            <person name="Wu L."/>
            <person name="Ma J."/>
        </authorList>
    </citation>
    <scope>NUCLEOTIDE SEQUENCE [LARGE SCALE GENOMIC DNA]</scope>
    <source>
        <strain evidence="2 3">JCM 1407</strain>
    </source>
</reference>
<evidence type="ECO:0000313" key="2">
    <source>
        <dbReference type="EMBL" id="GAA0732150.1"/>
    </source>
</evidence>
<organism evidence="2 3">
    <name type="scientific">Clostridium oceanicum</name>
    <dbReference type="NCBI Taxonomy" id="1543"/>
    <lineage>
        <taxon>Bacteria</taxon>
        <taxon>Bacillati</taxon>
        <taxon>Bacillota</taxon>
        <taxon>Clostridia</taxon>
        <taxon>Eubacteriales</taxon>
        <taxon>Clostridiaceae</taxon>
        <taxon>Clostridium</taxon>
    </lineage>
</organism>
<evidence type="ECO:0000256" key="1">
    <source>
        <dbReference type="SAM" id="Phobius"/>
    </source>
</evidence>